<name>A0A918WB44_9ACTN</name>
<keyword evidence="2" id="KW-1185">Reference proteome</keyword>
<comment type="caution">
    <text evidence="1">The sequence shown here is derived from an EMBL/GenBank/DDBJ whole genome shotgun (WGS) entry which is preliminary data.</text>
</comment>
<dbReference type="EMBL" id="BMUL01000008">
    <property type="protein sequence ID" value="GHA88490.1"/>
    <property type="molecule type" value="Genomic_DNA"/>
</dbReference>
<dbReference type="AlphaFoldDB" id="A0A918WB44"/>
<dbReference type="Proteomes" id="UP000644020">
    <property type="component" value="Unassembled WGS sequence"/>
</dbReference>
<gene>
    <name evidence="1" type="ORF">GCM10010305_35130</name>
</gene>
<evidence type="ECO:0000313" key="2">
    <source>
        <dbReference type="Proteomes" id="UP000644020"/>
    </source>
</evidence>
<evidence type="ECO:0000313" key="1">
    <source>
        <dbReference type="EMBL" id="GHA88490.1"/>
    </source>
</evidence>
<proteinExistence type="predicted"/>
<protein>
    <submittedName>
        <fullName evidence="1">Uncharacterized protein</fullName>
    </submittedName>
</protein>
<reference evidence="1" key="2">
    <citation type="submission" date="2020-09" db="EMBL/GenBank/DDBJ databases">
        <authorList>
            <person name="Sun Q."/>
            <person name="Ohkuma M."/>
        </authorList>
    </citation>
    <scope>NUCLEOTIDE SEQUENCE</scope>
    <source>
        <strain evidence="1">JCM 4518</strain>
    </source>
</reference>
<sequence>MTAPDPLPAAPLPAPGGVLLPGTGGHRVLADGDAAEERVTLTHPALPADGAFRAGFRTRLRDAGRGGGGVGRRGVEPGTGVVTAGSGGRTSRVFFFRADGVLVQYVTGVGARVRVDLDHRVDGVPPGLDTGRGVVAGGRTALLTLRVRHPGPVIGHTALALLVADAGRTAVTDRGVRVEGAGRLLLLTRAVRHDGPGDPAGEAVLRDLAGDDGPAAAYRRLLGRHTAHRA</sequence>
<reference evidence="1" key="1">
    <citation type="journal article" date="2014" name="Int. J. Syst. Evol. Microbiol.">
        <title>Complete genome sequence of Corynebacterium casei LMG S-19264T (=DSM 44701T), isolated from a smear-ripened cheese.</title>
        <authorList>
            <consortium name="US DOE Joint Genome Institute (JGI-PGF)"/>
            <person name="Walter F."/>
            <person name="Albersmeier A."/>
            <person name="Kalinowski J."/>
            <person name="Ruckert C."/>
        </authorList>
    </citation>
    <scope>NUCLEOTIDE SEQUENCE</scope>
    <source>
        <strain evidence="1">JCM 4518</strain>
    </source>
</reference>
<accession>A0A918WB44</accession>
<dbReference type="RefSeq" id="WP_189978319.1">
    <property type="nucleotide sequence ID" value="NZ_BMUL01000008.1"/>
</dbReference>
<organism evidence="1 2">
    <name type="scientific">Streptomyces termitum</name>
    <dbReference type="NCBI Taxonomy" id="67368"/>
    <lineage>
        <taxon>Bacteria</taxon>
        <taxon>Bacillati</taxon>
        <taxon>Actinomycetota</taxon>
        <taxon>Actinomycetes</taxon>
        <taxon>Kitasatosporales</taxon>
        <taxon>Streptomycetaceae</taxon>
        <taxon>Streptomyces</taxon>
    </lineage>
</organism>